<dbReference type="Gene3D" id="3.30.160.60">
    <property type="entry name" value="Classic Zinc Finger"/>
    <property type="match status" value="6"/>
</dbReference>
<feature type="domain" description="C2H2-type" evidence="7">
    <location>
        <begin position="151"/>
        <end position="178"/>
    </location>
</feature>
<reference evidence="8" key="2">
    <citation type="submission" date="2025-09" db="UniProtKB">
        <authorList>
            <consortium name="Ensembl"/>
        </authorList>
    </citation>
    <scope>IDENTIFICATION</scope>
</reference>
<dbReference type="GeneTree" id="ENSGT01150000286934"/>
<dbReference type="PANTHER" id="PTHR23226:SF240">
    <property type="entry name" value="GASTRULA ZINC FINGER PROTEIN XLCGF26.1-LIKE-RELATED"/>
    <property type="match status" value="1"/>
</dbReference>
<evidence type="ECO:0000259" key="7">
    <source>
        <dbReference type="PROSITE" id="PS50157"/>
    </source>
</evidence>
<evidence type="ECO:0000313" key="9">
    <source>
        <dbReference type="Proteomes" id="UP000265000"/>
    </source>
</evidence>
<evidence type="ECO:0000256" key="4">
    <source>
        <dbReference type="ARBA" id="ARBA00022833"/>
    </source>
</evidence>
<dbReference type="STRING" id="8078.ENSFHEP00000003667"/>
<protein>
    <recommendedName>
        <fullName evidence="7">C2H2-type domain-containing protein</fullName>
    </recommendedName>
</protein>
<feature type="region of interest" description="Disordered" evidence="6">
    <location>
        <begin position="284"/>
        <end position="309"/>
    </location>
</feature>
<dbReference type="FunFam" id="3.30.160.60:FF:000557">
    <property type="entry name" value="zinc finger and SCAN domain-containing protein 29"/>
    <property type="match status" value="1"/>
</dbReference>
<accession>A0A3Q2NWA9</accession>
<reference evidence="8" key="1">
    <citation type="submission" date="2025-08" db="UniProtKB">
        <authorList>
            <consortium name="Ensembl"/>
        </authorList>
    </citation>
    <scope>IDENTIFICATION</scope>
</reference>
<organism evidence="8 9">
    <name type="scientific">Fundulus heteroclitus</name>
    <name type="common">Killifish</name>
    <name type="synonym">Mummichog</name>
    <dbReference type="NCBI Taxonomy" id="8078"/>
    <lineage>
        <taxon>Eukaryota</taxon>
        <taxon>Metazoa</taxon>
        <taxon>Chordata</taxon>
        <taxon>Craniata</taxon>
        <taxon>Vertebrata</taxon>
        <taxon>Euteleostomi</taxon>
        <taxon>Actinopterygii</taxon>
        <taxon>Neopterygii</taxon>
        <taxon>Teleostei</taxon>
        <taxon>Neoteleostei</taxon>
        <taxon>Acanthomorphata</taxon>
        <taxon>Ovalentaria</taxon>
        <taxon>Atherinomorphae</taxon>
        <taxon>Cyprinodontiformes</taxon>
        <taxon>Fundulidae</taxon>
        <taxon>Fundulus</taxon>
    </lineage>
</organism>
<dbReference type="GO" id="GO:0008270">
    <property type="term" value="F:zinc ion binding"/>
    <property type="evidence" value="ECO:0007669"/>
    <property type="project" value="UniProtKB-KW"/>
</dbReference>
<dbReference type="InterPro" id="IPR008598">
    <property type="entry name" value="Di19_Zn-bd"/>
</dbReference>
<keyword evidence="9" id="KW-1185">Reference proteome</keyword>
<dbReference type="Pfam" id="PF00096">
    <property type="entry name" value="zf-C2H2"/>
    <property type="match status" value="4"/>
</dbReference>
<evidence type="ECO:0000256" key="2">
    <source>
        <dbReference type="ARBA" id="ARBA00022737"/>
    </source>
</evidence>
<dbReference type="PANTHER" id="PTHR23226">
    <property type="entry name" value="ZINC FINGER AND SCAN DOMAIN-CONTAINING"/>
    <property type="match status" value="1"/>
</dbReference>
<dbReference type="InterPro" id="IPR036236">
    <property type="entry name" value="Znf_C2H2_sf"/>
</dbReference>
<dbReference type="GO" id="GO:0000981">
    <property type="term" value="F:DNA-binding transcription factor activity, RNA polymerase II-specific"/>
    <property type="evidence" value="ECO:0007669"/>
    <property type="project" value="TreeGrafter"/>
</dbReference>
<dbReference type="PROSITE" id="PS00028">
    <property type="entry name" value="ZINC_FINGER_C2H2_1"/>
    <property type="match status" value="6"/>
</dbReference>
<feature type="domain" description="C2H2-type" evidence="7">
    <location>
        <begin position="123"/>
        <end position="150"/>
    </location>
</feature>
<feature type="domain" description="C2H2-type" evidence="7">
    <location>
        <begin position="262"/>
        <end position="289"/>
    </location>
</feature>
<keyword evidence="4" id="KW-0862">Zinc</keyword>
<dbReference type="SUPFAM" id="SSF57667">
    <property type="entry name" value="beta-beta-alpha zinc fingers"/>
    <property type="match status" value="3"/>
</dbReference>
<feature type="region of interest" description="Disordered" evidence="6">
    <location>
        <begin position="44"/>
        <end position="121"/>
    </location>
</feature>
<dbReference type="FunFam" id="3.30.160.60:FF:002343">
    <property type="entry name" value="Zinc finger protein 33A"/>
    <property type="match status" value="1"/>
</dbReference>
<dbReference type="SMART" id="SM00355">
    <property type="entry name" value="ZnF_C2H2"/>
    <property type="match status" value="6"/>
</dbReference>
<keyword evidence="1" id="KW-0479">Metal-binding</keyword>
<evidence type="ECO:0000256" key="6">
    <source>
        <dbReference type="SAM" id="MobiDB-lite"/>
    </source>
</evidence>
<dbReference type="PROSITE" id="PS50157">
    <property type="entry name" value="ZINC_FINGER_C2H2_2"/>
    <property type="match status" value="6"/>
</dbReference>
<keyword evidence="3 5" id="KW-0863">Zinc-finger</keyword>
<proteinExistence type="predicted"/>
<evidence type="ECO:0000256" key="1">
    <source>
        <dbReference type="ARBA" id="ARBA00022723"/>
    </source>
</evidence>
<keyword evidence="2" id="KW-0677">Repeat</keyword>
<evidence type="ECO:0000313" key="8">
    <source>
        <dbReference type="Ensembl" id="ENSFHEP00000003667.1"/>
    </source>
</evidence>
<feature type="domain" description="C2H2-type" evidence="7">
    <location>
        <begin position="234"/>
        <end position="261"/>
    </location>
</feature>
<dbReference type="Ensembl" id="ENSFHET00000010157.1">
    <property type="protein sequence ID" value="ENSFHEP00000003667.1"/>
    <property type="gene ID" value="ENSFHEG00000004548.1"/>
</dbReference>
<evidence type="ECO:0000256" key="3">
    <source>
        <dbReference type="ARBA" id="ARBA00022771"/>
    </source>
</evidence>
<feature type="domain" description="C2H2-type" evidence="7">
    <location>
        <begin position="207"/>
        <end position="234"/>
    </location>
</feature>
<sequence length="309" mass="33896">FPVTEGKTKLENQLRFAAACFYLLALPAAAPGCISSPCLPQRSAQPSTSADPVVSGATPPAGNHDDQGDAPSEGNVCEQRQEEDVSGLINSDGEEERWESECPDPKSRSDPPTAGGSAGKAQTCCPVCGRDCFKASALKKHLRIHSGERPFQCPTCSKSFVQYVHMTEHQRIHTGEKPFTCAVCSKSFTFSSALRRHRRVHTNERPFHCAVCPKTFKQVCDLKDHQLIHTGVRYQCPLCSKSFSRALELTYHVDVHSDAKPYFCSICQKNLSGARTFRRHMKKHEADKSKMDASAVGAEPEATVTAQEA</sequence>
<name>A0A3Q2NWA9_FUNHE</name>
<dbReference type="GO" id="GO:0000978">
    <property type="term" value="F:RNA polymerase II cis-regulatory region sequence-specific DNA binding"/>
    <property type="evidence" value="ECO:0007669"/>
    <property type="project" value="TreeGrafter"/>
</dbReference>
<evidence type="ECO:0000256" key="5">
    <source>
        <dbReference type="PROSITE-ProRule" id="PRU00042"/>
    </source>
</evidence>
<dbReference type="Pfam" id="PF05605">
    <property type="entry name" value="zf-Di19"/>
    <property type="match status" value="1"/>
</dbReference>
<dbReference type="FunFam" id="3.30.160.60:FF:001927">
    <property type="entry name" value="Zinc finger protein 1184"/>
    <property type="match status" value="1"/>
</dbReference>
<feature type="domain" description="C2H2-type" evidence="7">
    <location>
        <begin position="179"/>
        <end position="206"/>
    </location>
</feature>
<feature type="compositionally biased region" description="Basic and acidic residues" evidence="6">
    <location>
        <begin position="99"/>
        <end position="109"/>
    </location>
</feature>
<dbReference type="AlphaFoldDB" id="A0A3Q2NWA9"/>
<dbReference type="InterPro" id="IPR013087">
    <property type="entry name" value="Znf_C2H2_type"/>
</dbReference>
<dbReference type="Proteomes" id="UP000265000">
    <property type="component" value="Unplaced"/>
</dbReference>